<evidence type="ECO:0000256" key="2">
    <source>
        <dbReference type="ARBA" id="ARBA00023015"/>
    </source>
</evidence>
<dbReference type="GO" id="GO:0003700">
    <property type="term" value="F:DNA-binding transcription factor activity"/>
    <property type="evidence" value="ECO:0007669"/>
    <property type="project" value="InterPro"/>
</dbReference>
<sequence length="310" mass="36110">MMKSSFSRVIRSDINLLVTLYFLLKTKQVSKAARQMHLGQPAISHQLARLRELFDDRLLIRSANGMKLTPFAERLYPELEIILADLEVLLDKRRDFKFCTPQKDVYRVCVPEDIYINDISVLLYNFAQRECVGTTVTFEVFTRYDQCITDLNNGNIDFFFGQCSSLSKDICEIELIEMEYFLTVRQGHPLAEKIVSLNEITKYPWIEVLFREQIQSLAENLWGDAILNMETVLKTSSTSAAVTLLRQSDAICLFSNDLVKKDNLSTIKIQGQKLVMMNYVYWHNSMNDDEFHKYIRENLIQQYVSENVFS</sequence>
<accession>A0A9X1MWJ8</accession>
<organism evidence="6 7">
    <name type="scientific">Limnobaculum eriocheiris</name>
    <dbReference type="NCBI Taxonomy" id="2897391"/>
    <lineage>
        <taxon>Bacteria</taxon>
        <taxon>Pseudomonadati</taxon>
        <taxon>Pseudomonadota</taxon>
        <taxon>Gammaproteobacteria</taxon>
        <taxon>Enterobacterales</taxon>
        <taxon>Budviciaceae</taxon>
        <taxon>Limnobaculum</taxon>
    </lineage>
</organism>
<dbReference type="InterPro" id="IPR000847">
    <property type="entry name" value="LysR_HTH_N"/>
</dbReference>
<dbReference type="Pfam" id="PF03466">
    <property type="entry name" value="LysR_substrate"/>
    <property type="match status" value="1"/>
</dbReference>
<dbReference type="EMBL" id="JAJNAG010000004">
    <property type="protein sequence ID" value="MCD1125052.1"/>
    <property type="molecule type" value="Genomic_DNA"/>
</dbReference>
<dbReference type="GO" id="GO:0003677">
    <property type="term" value="F:DNA binding"/>
    <property type="evidence" value="ECO:0007669"/>
    <property type="project" value="UniProtKB-KW"/>
</dbReference>
<reference evidence="6" key="1">
    <citation type="submission" date="2021-11" db="EMBL/GenBank/DDBJ databases">
        <title>Jinshanibacter sp. isolated from one year old Eriocheir sinensis.</title>
        <authorList>
            <person name="Li J.-Y."/>
            <person name="He W."/>
            <person name="Gao T.-H."/>
        </authorList>
    </citation>
    <scope>NUCLEOTIDE SEQUENCE</scope>
    <source>
        <strain evidence="6">LJY008</strain>
    </source>
</reference>
<evidence type="ECO:0000256" key="4">
    <source>
        <dbReference type="ARBA" id="ARBA00023163"/>
    </source>
</evidence>
<dbReference type="Proteomes" id="UP001139171">
    <property type="component" value="Unassembled WGS sequence"/>
</dbReference>
<evidence type="ECO:0000256" key="3">
    <source>
        <dbReference type="ARBA" id="ARBA00023125"/>
    </source>
</evidence>
<dbReference type="PANTHER" id="PTHR30118:SF7">
    <property type="entry name" value="TRANSCRIPTIONAL REGULATOR LYSR FAMILY"/>
    <property type="match status" value="1"/>
</dbReference>
<dbReference type="InterPro" id="IPR005119">
    <property type="entry name" value="LysR_subst-bd"/>
</dbReference>
<dbReference type="RefSeq" id="WP_230608041.1">
    <property type="nucleotide sequence ID" value="NZ_JAJNAG010000004.1"/>
</dbReference>
<keyword evidence="3" id="KW-0238">DNA-binding</keyword>
<dbReference type="InterPro" id="IPR036390">
    <property type="entry name" value="WH_DNA-bd_sf"/>
</dbReference>
<keyword evidence="4" id="KW-0804">Transcription</keyword>
<dbReference type="InterPro" id="IPR050389">
    <property type="entry name" value="LysR-type_TF"/>
</dbReference>
<keyword evidence="7" id="KW-1185">Reference proteome</keyword>
<proteinExistence type="inferred from homology"/>
<gene>
    <name evidence="6" type="ORF">LPW36_03240</name>
</gene>
<evidence type="ECO:0000313" key="7">
    <source>
        <dbReference type="Proteomes" id="UP001139171"/>
    </source>
</evidence>
<protein>
    <submittedName>
        <fullName evidence="6">LysR family transcriptional regulator</fullName>
    </submittedName>
</protein>
<dbReference type="SUPFAM" id="SSF53850">
    <property type="entry name" value="Periplasmic binding protein-like II"/>
    <property type="match status" value="1"/>
</dbReference>
<dbReference type="PROSITE" id="PS50931">
    <property type="entry name" value="HTH_LYSR"/>
    <property type="match status" value="1"/>
</dbReference>
<dbReference type="InterPro" id="IPR036388">
    <property type="entry name" value="WH-like_DNA-bd_sf"/>
</dbReference>
<dbReference type="PRINTS" id="PR00039">
    <property type="entry name" value="HTHLYSR"/>
</dbReference>
<dbReference type="Gene3D" id="1.10.10.10">
    <property type="entry name" value="Winged helix-like DNA-binding domain superfamily/Winged helix DNA-binding domain"/>
    <property type="match status" value="1"/>
</dbReference>
<name>A0A9X1MWJ8_9GAMM</name>
<feature type="domain" description="HTH lysR-type" evidence="5">
    <location>
        <begin position="13"/>
        <end position="69"/>
    </location>
</feature>
<evidence type="ECO:0000256" key="1">
    <source>
        <dbReference type="ARBA" id="ARBA00009437"/>
    </source>
</evidence>
<dbReference type="Pfam" id="PF00126">
    <property type="entry name" value="HTH_1"/>
    <property type="match status" value="1"/>
</dbReference>
<dbReference type="PANTHER" id="PTHR30118">
    <property type="entry name" value="HTH-TYPE TRANSCRIPTIONAL REGULATOR LEUO-RELATED"/>
    <property type="match status" value="1"/>
</dbReference>
<dbReference type="AlphaFoldDB" id="A0A9X1MWJ8"/>
<keyword evidence="2" id="KW-0805">Transcription regulation</keyword>
<comment type="similarity">
    <text evidence="1">Belongs to the LysR transcriptional regulatory family.</text>
</comment>
<evidence type="ECO:0000259" key="5">
    <source>
        <dbReference type="PROSITE" id="PS50931"/>
    </source>
</evidence>
<dbReference type="Gene3D" id="3.40.190.10">
    <property type="entry name" value="Periplasmic binding protein-like II"/>
    <property type="match status" value="2"/>
</dbReference>
<dbReference type="SUPFAM" id="SSF46785">
    <property type="entry name" value="Winged helix' DNA-binding domain"/>
    <property type="match status" value="1"/>
</dbReference>
<comment type="caution">
    <text evidence="6">The sequence shown here is derived from an EMBL/GenBank/DDBJ whole genome shotgun (WGS) entry which is preliminary data.</text>
</comment>
<evidence type="ECO:0000313" key="6">
    <source>
        <dbReference type="EMBL" id="MCD1125052.1"/>
    </source>
</evidence>